<dbReference type="EC" id="2.4.-.-" evidence="2"/>
<sequence>MNNKKIKLLFTDHAPLVGGALIALLRHIENIDNKRFEAHLVVSPDCEDFNLKARNKLGPRFHVIPFGRLKPLSFRTPFQFITSIFHLLRLAIKLKSEVLIANVERAFYSTFIVSLILNRELILIIRDFEFSHTLLRLTRFKVSHYLVVSDKIKSFYQLPSDKTTVVYVGSDIYKIYEKISSDQIRNNRIKNINANDDDFVIGFVGRIIEWKGPFLMLEALNLLLKEYEELGLIIKPDNVKLAMLGTGPDEQEVREYINQQSLSMHVVFPGFVDNTPLWYKSFDVYVHASVGDEPYATTVIEAAFAKTPIIATNTGGTAEFIVNESTGLLIEPNVQELKTALVRTVNDADLRKNLADNAYERAVSENK</sequence>
<dbReference type="SUPFAM" id="SSF53756">
    <property type="entry name" value="UDP-Glycosyltransferase/glycogen phosphorylase"/>
    <property type="match status" value="1"/>
</dbReference>
<evidence type="ECO:0000313" key="3">
    <source>
        <dbReference type="Proteomes" id="UP000751518"/>
    </source>
</evidence>
<name>A0A955RR45_UNCKA</name>
<feature type="domain" description="Glycosyl transferase family 1" evidence="1">
    <location>
        <begin position="188"/>
        <end position="361"/>
    </location>
</feature>
<reference evidence="2" key="2">
    <citation type="journal article" date="2021" name="Microbiome">
        <title>Successional dynamics and alternative stable states in a saline activated sludge microbial community over 9 years.</title>
        <authorList>
            <person name="Wang Y."/>
            <person name="Ye J."/>
            <person name="Ju F."/>
            <person name="Liu L."/>
            <person name="Boyd J.A."/>
            <person name="Deng Y."/>
            <person name="Parks D.H."/>
            <person name="Jiang X."/>
            <person name="Yin X."/>
            <person name="Woodcroft B.J."/>
            <person name="Tyson G.W."/>
            <person name="Hugenholtz P."/>
            <person name="Polz M.F."/>
            <person name="Zhang T."/>
        </authorList>
    </citation>
    <scope>NUCLEOTIDE SEQUENCE</scope>
    <source>
        <strain evidence="2">HKST-UBA03</strain>
    </source>
</reference>
<reference evidence="2" key="1">
    <citation type="submission" date="2020-04" db="EMBL/GenBank/DDBJ databases">
        <authorList>
            <person name="Zhang T."/>
        </authorList>
    </citation>
    <scope>NUCLEOTIDE SEQUENCE</scope>
    <source>
        <strain evidence="2">HKST-UBA03</strain>
    </source>
</reference>
<evidence type="ECO:0000259" key="1">
    <source>
        <dbReference type="Pfam" id="PF00534"/>
    </source>
</evidence>
<evidence type="ECO:0000313" key="2">
    <source>
        <dbReference type="EMBL" id="MCA9392336.1"/>
    </source>
</evidence>
<dbReference type="EMBL" id="JAGQKZ010000040">
    <property type="protein sequence ID" value="MCA9392336.1"/>
    <property type="molecule type" value="Genomic_DNA"/>
</dbReference>
<organism evidence="2 3">
    <name type="scientific">candidate division WWE3 bacterium</name>
    <dbReference type="NCBI Taxonomy" id="2053526"/>
    <lineage>
        <taxon>Bacteria</taxon>
        <taxon>Katanobacteria</taxon>
    </lineage>
</organism>
<protein>
    <submittedName>
        <fullName evidence="2">Glycosyltransferase</fullName>
        <ecNumber evidence="2">2.4.-.-</ecNumber>
    </submittedName>
</protein>
<keyword evidence="2" id="KW-0808">Transferase</keyword>
<feature type="non-terminal residue" evidence="2">
    <location>
        <position position="367"/>
    </location>
</feature>
<comment type="caution">
    <text evidence="2">The sequence shown here is derived from an EMBL/GenBank/DDBJ whole genome shotgun (WGS) entry which is preliminary data.</text>
</comment>
<keyword evidence="2" id="KW-0328">Glycosyltransferase</keyword>
<dbReference type="PANTHER" id="PTHR12526">
    <property type="entry name" value="GLYCOSYLTRANSFERASE"/>
    <property type="match status" value="1"/>
</dbReference>
<gene>
    <name evidence="2" type="ORF">KC614_03995</name>
</gene>
<accession>A0A955RR45</accession>
<dbReference type="Pfam" id="PF00534">
    <property type="entry name" value="Glycos_transf_1"/>
    <property type="match status" value="1"/>
</dbReference>
<proteinExistence type="predicted"/>
<dbReference type="Gene3D" id="3.40.50.2000">
    <property type="entry name" value="Glycogen Phosphorylase B"/>
    <property type="match status" value="2"/>
</dbReference>
<dbReference type="AlphaFoldDB" id="A0A955RR45"/>
<dbReference type="InterPro" id="IPR001296">
    <property type="entry name" value="Glyco_trans_1"/>
</dbReference>
<dbReference type="GO" id="GO:0016757">
    <property type="term" value="F:glycosyltransferase activity"/>
    <property type="evidence" value="ECO:0007669"/>
    <property type="project" value="UniProtKB-KW"/>
</dbReference>
<dbReference type="Proteomes" id="UP000751518">
    <property type="component" value="Unassembled WGS sequence"/>
</dbReference>